<evidence type="ECO:0000313" key="9">
    <source>
        <dbReference type="Proteomes" id="UP001597511"/>
    </source>
</evidence>
<sequence>MEQIKILLVDDHKLIRDSWAFILNSDPRFNVIEATGDGDEAIEIAKEKDPDVILMDVHMTPVNGFDATKAIRAEVPRAKIIGVSMHSMPAYAKRLIQLGAMGYVTKNSSKEEMIHAILEVHAGKKYVCEEVKSILAEHEIQEQEANTNINLLSRREIDVAKLIKEGLPSKEIAQKLDITLKTVEVHRYNILKKLNLRNTASLVNFINAQGL</sequence>
<evidence type="ECO:0000256" key="1">
    <source>
        <dbReference type="ARBA" id="ARBA00022553"/>
    </source>
</evidence>
<dbReference type="EMBL" id="JBHUOZ010000001">
    <property type="protein sequence ID" value="MFD2919693.1"/>
    <property type="molecule type" value="Genomic_DNA"/>
</dbReference>
<gene>
    <name evidence="8" type="ORF">ACFS6H_08255</name>
</gene>
<evidence type="ECO:0000256" key="4">
    <source>
        <dbReference type="ARBA" id="ARBA00023163"/>
    </source>
</evidence>
<evidence type="ECO:0000259" key="6">
    <source>
        <dbReference type="PROSITE" id="PS50043"/>
    </source>
</evidence>
<keyword evidence="9" id="KW-1185">Reference proteome</keyword>
<dbReference type="SUPFAM" id="SSF52172">
    <property type="entry name" value="CheY-like"/>
    <property type="match status" value="1"/>
</dbReference>
<dbReference type="CDD" id="cd06170">
    <property type="entry name" value="LuxR_C_like"/>
    <property type="match status" value="1"/>
</dbReference>
<dbReference type="PANTHER" id="PTHR43214">
    <property type="entry name" value="TWO-COMPONENT RESPONSE REGULATOR"/>
    <property type="match status" value="1"/>
</dbReference>
<dbReference type="Proteomes" id="UP001597511">
    <property type="component" value="Unassembled WGS sequence"/>
</dbReference>
<dbReference type="PANTHER" id="PTHR43214:SF41">
    <property type="entry name" value="NITRATE_NITRITE RESPONSE REGULATOR PROTEIN NARP"/>
    <property type="match status" value="1"/>
</dbReference>
<feature type="domain" description="Response regulatory" evidence="7">
    <location>
        <begin position="5"/>
        <end position="121"/>
    </location>
</feature>
<dbReference type="PROSITE" id="PS50043">
    <property type="entry name" value="HTH_LUXR_2"/>
    <property type="match status" value="1"/>
</dbReference>
<feature type="domain" description="HTH luxR-type" evidence="6">
    <location>
        <begin position="145"/>
        <end position="210"/>
    </location>
</feature>
<dbReference type="Gene3D" id="3.40.50.2300">
    <property type="match status" value="1"/>
</dbReference>
<reference evidence="9" key="1">
    <citation type="journal article" date="2019" name="Int. J. Syst. Evol. Microbiol.">
        <title>The Global Catalogue of Microorganisms (GCM) 10K type strain sequencing project: providing services to taxonomists for standard genome sequencing and annotation.</title>
        <authorList>
            <consortium name="The Broad Institute Genomics Platform"/>
            <consortium name="The Broad Institute Genome Sequencing Center for Infectious Disease"/>
            <person name="Wu L."/>
            <person name="Ma J."/>
        </authorList>
    </citation>
    <scope>NUCLEOTIDE SEQUENCE [LARGE SCALE GENOMIC DNA]</scope>
    <source>
        <strain evidence="9">KCTC 23299</strain>
    </source>
</reference>
<keyword evidence="3" id="KW-0238">DNA-binding</keyword>
<dbReference type="PROSITE" id="PS50110">
    <property type="entry name" value="RESPONSE_REGULATORY"/>
    <property type="match status" value="1"/>
</dbReference>
<dbReference type="InterPro" id="IPR000792">
    <property type="entry name" value="Tscrpt_reg_LuxR_C"/>
</dbReference>
<dbReference type="InterPro" id="IPR011006">
    <property type="entry name" value="CheY-like_superfamily"/>
</dbReference>
<dbReference type="CDD" id="cd17535">
    <property type="entry name" value="REC_NarL-like"/>
    <property type="match status" value="1"/>
</dbReference>
<proteinExistence type="predicted"/>
<comment type="caution">
    <text evidence="8">The sequence shown here is derived from an EMBL/GenBank/DDBJ whole genome shotgun (WGS) entry which is preliminary data.</text>
</comment>
<dbReference type="InterPro" id="IPR058245">
    <property type="entry name" value="NreC/VraR/RcsB-like_REC"/>
</dbReference>
<dbReference type="RefSeq" id="WP_386097132.1">
    <property type="nucleotide sequence ID" value="NZ_JBHUOZ010000001.1"/>
</dbReference>
<evidence type="ECO:0000256" key="3">
    <source>
        <dbReference type="ARBA" id="ARBA00023125"/>
    </source>
</evidence>
<dbReference type="Pfam" id="PF00196">
    <property type="entry name" value="GerE"/>
    <property type="match status" value="1"/>
</dbReference>
<dbReference type="Pfam" id="PF00072">
    <property type="entry name" value="Response_reg"/>
    <property type="match status" value="1"/>
</dbReference>
<keyword evidence="2" id="KW-0805">Transcription regulation</keyword>
<dbReference type="PRINTS" id="PR00038">
    <property type="entry name" value="HTHLUXR"/>
</dbReference>
<name>A0ABW6A315_9BACT</name>
<evidence type="ECO:0000259" key="7">
    <source>
        <dbReference type="PROSITE" id="PS50110"/>
    </source>
</evidence>
<keyword evidence="1 5" id="KW-0597">Phosphoprotein</keyword>
<keyword evidence="4" id="KW-0804">Transcription</keyword>
<feature type="modified residue" description="4-aspartylphosphate" evidence="5">
    <location>
        <position position="56"/>
    </location>
</feature>
<dbReference type="PROSITE" id="PS00622">
    <property type="entry name" value="HTH_LUXR_1"/>
    <property type="match status" value="1"/>
</dbReference>
<accession>A0ABW6A315</accession>
<evidence type="ECO:0000256" key="2">
    <source>
        <dbReference type="ARBA" id="ARBA00023015"/>
    </source>
</evidence>
<dbReference type="SMART" id="SM00421">
    <property type="entry name" value="HTH_LUXR"/>
    <property type="match status" value="1"/>
</dbReference>
<dbReference type="SUPFAM" id="SSF46894">
    <property type="entry name" value="C-terminal effector domain of the bipartite response regulators"/>
    <property type="match status" value="1"/>
</dbReference>
<evidence type="ECO:0000313" key="8">
    <source>
        <dbReference type="EMBL" id="MFD2919693.1"/>
    </source>
</evidence>
<evidence type="ECO:0000256" key="5">
    <source>
        <dbReference type="PROSITE-ProRule" id="PRU00169"/>
    </source>
</evidence>
<dbReference type="InterPro" id="IPR001789">
    <property type="entry name" value="Sig_transdc_resp-reg_receiver"/>
</dbReference>
<dbReference type="SMART" id="SM00448">
    <property type="entry name" value="REC"/>
    <property type="match status" value="1"/>
</dbReference>
<protein>
    <submittedName>
        <fullName evidence="8">Response regulator</fullName>
    </submittedName>
</protein>
<dbReference type="InterPro" id="IPR016032">
    <property type="entry name" value="Sig_transdc_resp-reg_C-effctor"/>
</dbReference>
<organism evidence="8 9">
    <name type="scientific">Terrimonas rubra</name>
    <dbReference type="NCBI Taxonomy" id="1035890"/>
    <lineage>
        <taxon>Bacteria</taxon>
        <taxon>Pseudomonadati</taxon>
        <taxon>Bacteroidota</taxon>
        <taxon>Chitinophagia</taxon>
        <taxon>Chitinophagales</taxon>
        <taxon>Chitinophagaceae</taxon>
        <taxon>Terrimonas</taxon>
    </lineage>
</organism>
<dbReference type="InterPro" id="IPR039420">
    <property type="entry name" value="WalR-like"/>
</dbReference>